<dbReference type="Proteomes" id="UP000754750">
    <property type="component" value="Unassembled WGS sequence"/>
</dbReference>
<dbReference type="InterPro" id="IPR015860">
    <property type="entry name" value="ABC_transpr_TagH-like"/>
</dbReference>
<dbReference type="CDD" id="cd03220">
    <property type="entry name" value="ABC_KpsT_Wzt"/>
    <property type="match status" value="1"/>
</dbReference>
<feature type="domain" description="ABC transporter" evidence="5">
    <location>
        <begin position="19"/>
        <end position="238"/>
    </location>
</feature>
<dbReference type="InterPro" id="IPR017871">
    <property type="entry name" value="ABC_transporter-like_CS"/>
</dbReference>
<dbReference type="PROSITE" id="PS50893">
    <property type="entry name" value="ABC_TRANSPORTER_2"/>
    <property type="match status" value="1"/>
</dbReference>
<evidence type="ECO:0000256" key="1">
    <source>
        <dbReference type="ARBA" id="ARBA00005417"/>
    </source>
</evidence>
<dbReference type="InterPro" id="IPR050683">
    <property type="entry name" value="Bact_Polysacc_Export_ATP-bd"/>
</dbReference>
<dbReference type="GO" id="GO:0016020">
    <property type="term" value="C:membrane"/>
    <property type="evidence" value="ECO:0007669"/>
    <property type="project" value="InterPro"/>
</dbReference>
<dbReference type="InterPro" id="IPR003593">
    <property type="entry name" value="AAA+_ATPase"/>
</dbReference>
<sequence>MIDVKDVSMQFRLSSDRVMSLKEFVTAKIGGKLTYNEFWALKNVSFEVYKGEVFGIIGRNGSGKSTLLKVISGILKPTKGMVKCNGNVVPMLELGSGFDMDLTGRENIYLNGAILGYSKDFLRSEYDKILEFSELGHFIDVPIRNYSSGMLMRLAFSIATMVNPQILIVDEILAVGDEAFQKKSRDRMMQLMAGGTTVLFVSHNLSQIRELCDRVLWLDAGKVNKLGIAEQVCEDYGL</sequence>
<dbReference type="InterPro" id="IPR003439">
    <property type="entry name" value="ABC_transporter-like_ATP-bd"/>
</dbReference>
<organism evidence="6 7">
    <name type="scientific">Faecalispora sporosphaeroides</name>
    <dbReference type="NCBI Taxonomy" id="1549"/>
    <lineage>
        <taxon>Bacteria</taxon>
        <taxon>Bacillati</taxon>
        <taxon>Bacillota</taxon>
        <taxon>Clostridia</taxon>
        <taxon>Eubacteriales</taxon>
        <taxon>Oscillospiraceae</taxon>
        <taxon>Faecalispora</taxon>
    </lineage>
</organism>
<keyword evidence="2" id="KW-0813">Transport</keyword>
<dbReference type="InterPro" id="IPR027417">
    <property type="entry name" value="P-loop_NTPase"/>
</dbReference>
<proteinExistence type="inferred from homology"/>
<dbReference type="PROSITE" id="PS00211">
    <property type="entry name" value="ABC_TRANSPORTER_1"/>
    <property type="match status" value="1"/>
</dbReference>
<accession>A0A928Q2D7</accession>
<reference evidence="6" key="1">
    <citation type="submission" date="2019-04" db="EMBL/GenBank/DDBJ databases">
        <title>Evolution of Biomass-Degrading Anaerobic Consortia Revealed by Metagenomics.</title>
        <authorList>
            <person name="Peng X."/>
        </authorList>
    </citation>
    <scope>NUCLEOTIDE SEQUENCE</scope>
    <source>
        <strain evidence="6">SIG551</strain>
    </source>
</reference>
<dbReference type="AlphaFoldDB" id="A0A928Q2D7"/>
<evidence type="ECO:0000259" key="5">
    <source>
        <dbReference type="PROSITE" id="PS50893"/>
    </source>
</evidence>
<protein>
    <submittedName>
        <fullName evidence="6">ABC transporter ATP-binding protein</fullName>
    </submittedName>
</protein>
<gene>
    <name evidence="6" type="ORF">E7512_06425</name>
</gene>
<dbReference type="PANTHER" id="PTHR46743:SF2">
    <property type="entry name" value="TEICHOIC ACIDS EXPORT ATP-BINDING PROTEIN TAGH"/>
    <property type="match status" value="1"/>
</dbReference>
<evidence type="ECO:0000256" key="4">
    <source>
        <dbReference type="ARBA" id="ARBA00022840"/>
    </source>
</evidence>
<dbReference type="Pfam" id="PF00005">
    <property type="entry name" value="ABC_tran"/>
    <property type="match status" value="1"/>
</dbReference>
<name>A0A928Q2D7_9FIRM</name>
<dbReference type="GO" id="GO:0005524">
    <property type="term" value="F:ATP binding"/>
    <property type="evidence" value="ECO:0007669"/>
    <property type="project" value="UniProtKB-KW"/>
</dbReference>
<evidence type="ECO:0000313" key="6">
    <source>
        <dbReference type="EMBL" id="MBE6833204.1"/>
    </source>
</evidence>
<evidence type="ECO:0000313" key="7">
    <source>
        <dbReference type="Proteomes" id="UP000754750"/>
    </source>
</evidence>
<dbReference type="SMART" id="SM00382">
    <property type="entry name" value="AAA"/>
    <property type="match status" value="1"/>
</dbReference>
<comment type="caution">
    <text evidence="6">The sequence shown here is derived from an EMBL/GenBank/DDBJ whole genome shotgun (WGS) entry which is preliminary data.</text>
</comment>
<dbReference type="SUPFAM" id="SSF52540">
    <property type="entry name" value="P-loop containing nucleoside triphosphate hydrolases"/>
    <property type="match status" value="1"/>
</dbReference>
<evidence type="ECO:0000256" key="2">
    <source>
        <dbReference type="ARBA" id="ARBA00022448"/>
    </source>
</evidence>
<dbReference type="GO" id="GO:0140359">
    <property type="term" value="F:ABC-type transporter activity"/>
    <property type="evidence" value="ECO:0007669"/>
    <property type="project" value="InterPro"/>
</dbReference>
<dbReference type="Gene3D" id="3.40.50.300">
    <property type="entry name" value="P-loop containing nucleotide triphosphate hydrolases"/>
    <property type="match status" value="1"/>
</dbReference>
<dbReference type="EMBL" id="SVNY01000003">
    <property type="protein sequence ID" value="MBE6833204.1"/>
    <property type="molecule type" value="Genomic_DNA"/>
</dbReference>
<dbReference type="PANTHER" id="PTHR46743">
    <property type="entry name" value="TEICHOIC ACIDS EXPORT ATP-BINDING PROTEIN TAGH"/>
    <property type="match status" value="1"/>
</dbReference>
<dbReference type="GO" id="GO:0016887">
    <property type="term" value="F:ATP hydrolysis activity"/>
    <property type="evidence" value="ECO:0007669"/>
    <property type="project" value="InterPro"/>
</dbReference>
<evidence type="ECO:0000256" key="3">
    <source>
        <dbReference type="ARBA" id="ARBA00022741"/>
    </source>
</evidence>
<keyword evidence="3" id="KW-0547">Nucleotide-binding</keyword>
<keyword evidence="4 6" id="KW-0067">ATP-binding</keyword>
<comment type="similarity">
    <text evidence="1">Belongs to the ABC transporter superfamily.</text>
</comment>